<dbReference type="GO" id="GO:0005886">
    <property type="term" value="C:plasma membrane"/>
    <property type="evidence" value="ECO:0007669"/>
    <property type="project" value="UniProtKB-SubCell"/>
</dbReference>
<feature type="transmembrane region" description="Helical" evidence="7">
    <location>
        <begin position="268"/>
        <end position="292"/>
    </location>
</feature>
<accession>A0A412KLL0</accession>
<dbReference type="InterPro" id="IPR050250">
    <property type="entry name" value="Macrolide_Exporter_MacB"/>
</dbReference>
<sequence length="830" mass="90966">MKSYRTLAIKELLSQKVTSILILLAVILSTMMTTIVGQSIGALAAMREQQAIMIGGKRYATFLQMDAEQLHALRKDQRLSYIGASIYIGSMKLTPALNLGLTEYLGDNASIYPANTSIEEGRLPQKPMEIALSKDTLQYLGIEKHIGDKITLSLEKSLRHNIADSYTYTAEFVLTGILKNNYLGYTSGMITGIVGEGSAKNVLPSSHVYYNVDIRTVDKGKFQTIVDDINEQFQIHELDTSYNVVYLNALGISYNADSEDSNDTGFSFMMLAGILVAGLVLLAAGLVIYNILKISVSKRVKSYGILRAIGGEKGQLYQIVVIEVILLCLLGIPIGIALGSVSAKGILTASTTLISPEVFLVENASELKRLIAENSSLKGFYLLVSGVITLVFALIATLPAARYAAKVSPVLAMSGTSLKIRRKKRKKKVIRNFESYYARLNLKRNKGRTVITILSLVMSITVFIALQGFSSILNVASGLQDSHLGDYQITNETVGFTTENLHELLENSDVKNVAAIQFSLYEQNLDGRFDEIDVSFHLKPSETLQIVGINDEYWDYFMGTELKEEQLELLKSGNACVVRNPISVSYGEEQLETTSIEVGTTINVAGTSLKVINTLDGYEGYLGIGNSGFTNGIQVIVDDSIYSQLTGKNTYSEFLPTLNKNADRRSFDKFVEAFCGKIPGSTFLSYEETEQQLKESFAQIQMLAWGLIFFIGLIGILNIINTVYTNIHTRVTEIGMQRAIGMSATSLYKIFLWEGAYYGIFASIIGGFLGYVCTIFIGAATSGSIQWVSVPIISIIQATVLAVVACLVATSIPLRKITKMSIVDSIESVE</sequence>
<keyword evidence="5 7" id="KW-0472">Membrane</keyword>
<feature type="transmembrane region" description="Helical" evidence="7">
    <location>
        <begin position="449"/>
        <end position="469"/>
    </location>
</feature>
<feature type="transmembrane region" description="Helical" evidence="7">
    <location>
        <begin position="380"/>
        <end position="397"/>
    </location>
</feature>
<feature type="transmembrane region" description="Helical" evidence="7">
    <location>
        <begin position="785"/>
        <end position="810"/>
    </location>
</feature>
<gene>
    <name evidence="9" type="ORF">DWX77_14715</name>
</gene>
<evidence type="ECO:0000259" key="8">
    <source>
        <dbReference type="Pfam" id="PF02687"/>
    </source>
</evidence>
<evidence type="ECO:0000256" key="6">
    <source>
        <dbReference type="ARBA" id="ARBA00038076"/>
    </source>
</evidence>
<feature type="domain" description="ABC3 transporter permease C-terminal" evidence="8">
    <location>
        <begin position="275"/>
        <end position="409"/>
    </location>
</feature>
<evidence type="ECO:0000256" key="5">
    <source>
        <dbReference type="ARBA" id="ARBA00023136"/>
    </source>
</evidence>
<dbReference type="PANTHER" id="PTHR30572">
    <property type="entry name" value="MEMBRANE COMPONENT OF TRANSPORTER-RELATED"/>
    <property type="match status" value="1"/>
</dbReference>
<evidence type="ECO:0000256" key="4">
    <source>
        <dbReference type="ARBA" id="ARBA00022989"/>
    </source>
</evidence>
<comment type="caution">
    <text evidence="9">The sequence shown here is derived from an EMBL/GenBank/DDBJ whole genome shotgun (WGS) entry which is preliminary data.</text>
</comment>
<evidence type="ECO:0000313" key="10">
    <source>
        <dbReference type="Proteomes" id="UP000284242"/>
    </source>
</evidence>
<evidence type="ECO:0000313" key="9">
    <source>
        <dbReference type="EMBL" id="RGS69562.1"/>
    </source>
</evidence>
<evidence type="ECO:0000256" key="7">
    <source>
        <dbReference type="SAM" id="Phobius"/>
    </source>
</evidence>
<dbReference type="Proteomes" id="UP000284242">
    <property type="component" value="Unassembled WGS sequence"/>
</dbReference>
<comment type="subcellular location">
    <subcellularLocation>
        <location evidence="1">Cell membrane</location>
        <topology evidence="1">Multi-pass membrane protein</topology>
    </subcellularLocation>
</comment>
<keyword evidence="3 7" id="KW-0812">Transmembrane</keyword>
<name>A0A412KLL0_9FIRM</name>
<evidence type="ECO:0000256" key="2">
    <source>
        <dbReference type="ARBA" id="ARBA00022475"/>
    </source>
</evidence>
<dbReference type="GO" id="GO:0022857">
    <property type="term" value="F:transmembrane transporter activity"/>
    <property type="evidence" value="ECO:0007669"/>
    <property type="project" value="TreeGrafter"/>
</dbReference>
<proteinExistence type="inferred from homology"/>
<feature type="domain" description="ABC3 transporter permease C-terminal" evidence="8">
    <location>
        <begin position="707"/>
        <end position="822"/>
    </location>
</feature>
<dbReference type="InterPro" id="IPR003838">
    <property type="entry name" value="ABC3_permease_C"/>
</dbReference>
<comment type="similarity">
    <text evidence="6">Belongs to the ABC-4 integral membrane protein family.</text>
</comment>
<protein>
    <submittedName>
        <fullName evidence="9">ABC transporter permease</fullName>
    </submittedName>
</protein>
<feature type="transmembrane region" description="Helical" evidence="7">
    <location>
        <begin position="702"/>
        <end position="720"/>
    </location>
</feature>
<feature type="transmembrane region" description="Helical" evidence="7">
    <location>
        <begin position="316"/>
        <end position="336"/>
    </location>
</feature>
<evidence type="ECO:0000256" key="3">
    <source>
        <dbReference type="ARBA" id="ARBA00022692"/>
    </source>
</evidence>
<evidence type="ECO:0000256" key="1">
    <source>
        <dbReference type="ARBA" id="ARBA00004651"/>
    </source>
</evidence>
<reference evidence="9 10" key="1">
    <citation type="submission" date="2018-08" db="EMBL/GenBank/DDBJ databases">
        <title>A genome reference for cultivated species of the human gut microbiota.</title>
        <authorList>
            <person name="Zou Y."/>
            <person name="Xue W."/>
            <person name="Luo G."/>
        </authorList>
    </citation>
    <scope>NUCLEOTIDE SEQUENCE [LARGE SCALE GENOMIC DNA]</scope>
    <source>
        <strain evidence="9 10">AF21-24</strain>
    </source>
</reference>
<dbReference type="EMBL" id="QRVV01000073">
    <property type="protein sequence ID" value="RGS69562.1"/>
    <property type="molecule type" value="Genomic_DNA"/>
</dbReference>
<dbReference type="AlphaFoldDB" id="A0A412KLL0"/>
<keyword evidence="2" id="KW-1003">Cell membrane</keyword>
<organism evidence="9 10">
    <name type="scientific">Blautia obeum</name>
    <dbReference type="NCBI Taxonomy" id="40520"/>
    <lineage>
        <taxon>Bacteria</taxon>
        <taxon>Bacillati</taxon>
        <taxon>Bacillota</taxon>
        <taxon>Clostridia</taxon>
        <taxon>Lachnospirales</taxon>
        <taxon>Lachnospiraceae</taxon>
        <taxon>Blautia</taxon>
    </lineage>
</organism>
<dbReference type="PANTHER" id="PTHR30572:SF4">
    <property type="entry name" value="ABC TRANSPORTER PERMEASE YTRF"/>
    <property type="match status" value="1"/>
</dbReference>
<keyword evidence="4 7" id="KW-1133">Transmembrane helix</keyword>
<feature type="transmembrane region" description="Helical" evidence="7">
    <location>
        <begin position="756"/>
        <end position="779"/>
    </location>
</feature>
<dbReference type="Pfam" id="PF02687">
    <property type="entry name" value="FtsX"/>
    <property type="match status" value="2"/>
</dbReference>